<proteinExistence type="predicted"/>
<evidence type="ECO:0000313" key="2">
    <source>
        <dbReference type="Proteomes" id="UP000887013"/>
    </source>
</evidence>
<accession>A0A8X6PKQ2</accession>
<dbReference type="EMBL" id="BMAW01071072">
    <property type="protein sequence ID" value="GFT76398.1"/>
    <property type="molecule type" value="Genomic_DNA"/>
</dbReference>
<evidence type="ECO:0000313" key="1">
    <source>
        <dbReference type="EMBL" id="GFT76398.1"/>
    </source>
</evidence>
<gene>
    <name evidence="1" type="ORF">NPIL_465871</name>
</gene>
<name>A0A8X6PKQ2_NEPPI</name>
<dbReference type="AlphaFoldDB" id="A0A8X6PKQ2"/>
<dbReference type="Proteomes" id="UP000887013">
    <property type="component" value="Unassembled WGS sequence"/>
</dbReference>
<keyword evidence="2" id="KW-1185">Reference proteome</keyword>
<organism evidence="1 2">
    <name type="scientific">Nephila pilipes</name>
    <name type="common">Giant wood spider</name>
    <name type="synonym">Nephila maculata</name>
    <dbReference type="NCBI Taxonomy" id="299642"/>
    <lineage>
        <taxon>Eukaryota</taxon>
        <taxon>Metazoa</taxon>
        <taxon>Ecdysozoa</taxon>
        <taxon>Arthropoda</taxon>
        <taxon>Chelicerata</taxon>
        <taxon>Arachnida</taxon>
        <taxon>Araneae</taxon>
        <taxon>Araneomorphae</taxon>
        <taxon>Entelegynae</taxon>
        <taxon>Araneoidea</taxon>
        <taxon>Nephilidae</taxon>
        <taxon>Nephila</taxon>
    </lineage>
</organism>
<comment type="caution">
    <text evidence="1">The sequence shown here is derived from an EMBL/GenBank/DDBJ whole genome shotgun (WGS) entry which is preliminary data.</text>
</comment>
<protein>
    <submittedName>
        <fullName evidence="1">Uncharacterized protein</fullName>
    </submittedName>
</protein>
<reference evidence="1" key="1">
    <citation type="submission" date="2020-08" db="EMBL/GenBank/DDBJ databases">
        <title>Multicomponent nature underlies the extraordinary mechanical properties of spider dragline silk.</title>
        <authorList>
            <person name="Kono N."/>
            <person name="Nakamura H."/>
            <person name="Mori M."/>
            <person name="Yoshida Y."/>
            <person name="Ohtoshi R."/>
            <person name="Malay A.D."/>
            <person name="Moran D.A.P."/>
            <person name="Tomita M."/>
            <person name="Numata K."/>
            <person name="Arakawa K."/>
        </authorList>
    </citation>
    <scope>NUCLEOTIDE SEQUENCE</scope>
</reference>
<sequence>MCIFIPNRSLMNPQLIGKRDTRSAQRCTNPGEFHRKRIKYEARDLHSVPAGLFVPVPGTESIIEMDSRGPWRRRRFFSYSQIDSSFGMSVTHPYCEGAKTKKP</sequence>